<keyword evidence="1" id="KW-0732">Signal</keyword>
<protein>
    <submittedName>
        <fullName evidence="2">Uncharacterized protein</fullName>
    </submittedName>
</protein>
<feature type="signal peptide" evidence="1">
    <location>
        <begin position="1"/>
        <end position="17"/>
    </location>
</feature>
<evidence type="ECO:0000256" key="1">
    <source>
        <dbReference type="SAM" id="SignalP"/>
    </source>
</evidence>
<dbReference type="EMBL" id="CP073581">
    <property type="protein sequence ID" value="QUJ77551.1"/>
    <property type="molecule type" value="Genomic_DNA"/>
</dbReference>
<accession>A0A975JFG8</accession>
<evidence type="ECO:0000313" key="3">
    <source>
        <dbReference type="Proteomes" id="UP000683291"/>
    </source>
</evidence>
<sequence>MKHLIFACALVASPGLADVVTPQGRTIDCYCTDSGGARIELGESICLQVGGRMFTAQCQMSLNVPMWRETQEGCFTSELSPRGFDHPLQSRAIDPKI</sequence>
<dbReference type="Proteomes" id="UP000683291">
    <property type="component" value="Chromosome 1"/>
</dbReference>
<dbReference type="AlphaFoldDB" id="A0A975JFG8"/>
<gene>
    <name evidence="2" type="ORF">KDD17_06135</name>
</gene>
<evidence type="ECO:0000313" key="2">
    <source>
        <dbReference type="EMBL" id="QUJ77551.1"/>
    </source>
</evidence>
<reference evidence="2" key="1">
    <citation type="submission" date="2021-04" db="EMBL/GenBank/DDBJ databases">
        <title>Complete genome sequence for Sulfitobacter sp. strain JK7-1.</title>
        <authorList>
            <person name="Park S.-J."/>
        </authorList>
    </citation>
    <scope>NUCLEOTIDE SEQUENCE</scope>
    <source>
        <strain evidence="2">JK7-1</strain>
    </source>
</reference>
<keyword evidence="3" id="KW-1185">Reference proteome</keyword>
<dbReference type="KEGG" id="sual:KDD17_06135"/>
<organism evidence="2 3">
    <name type="scientific">Sulfitobacter albidus</name>
    <dbReference type="NCBI Taxonomy" id="2829501"/>
    <lineage>
        <taxon>Bacteria</taxon>
        <taxon>Pseudomonadati</taxon>
        <taxon>Pseudomonadota</taxon>
        <taxon>Alphaproteobacteria</taxon>
        <taxon>Rhodobacterales</taxon>
        <taxon>Roseobacteraceae</taxon>
        <taxon>Sulfitobacter</taxon>
    </lineage>
</organism>
<proteinExistence type="predicted"/>
<feature type="chain" id="PRO_5038021110" evidence="1">
    <location>
        <begin position="18"/>
        <end position="97"/>
    </location>
</feature>
<name>A0A975JFG8_9RHOB</name>
<dbReference type="RefSeq" id="WP_212705745.1">
    <property type="nucleotide sequence ID" value="NZ_CP073581.1"/>
</dbReference>